<dbReference type="GO" id="GO:1902758">
    <property type="term" value="P:bis(molybdopterin guanine dinucleotide)molybdenum biosynthetic process"/>
    <property type="evidence" value="ECO:0007669"/>
    <property type="project" value="TreeGrafter"/>
</dbReference>
<dbReference type="Pfam" id="PF12804">
    <property type="entry name" value="NTP_transf_3"/>
    <property type="match status" value="1"/>
</dbReference>
<comment type="subcellular location">
    <subcellularLocation>
        <location evidence="8">Cytoplasm</location>
    </subcellularLocation>
</comment>
<protein>
    <recommendedName>
        <fullName evidence="8">Molybdenum cofactor guanylyltransferase</fullName>
        <shortName evidence="8">MoCo guanylyltransferase</shortName>
        <ecNumber evidence="8">2.7.7.77</ecNumber>
    </recommendedName>
    <alternativeName>
        <fullName evidence="8">GTP:molybdopterin guanylyltransferase</fullName>
    </alternativeName>
    <alternativeName>
        <fullName evidence="8">Mo-MPT guanylyltransferase</fullName>
    </alternativeName>
    <alternativeName>
        <fullName evidence="8">Molybdopterin guanylyltransferase</fullName>
    </alternativeName>
    <alternativeName>
        <fullName evidence="8">Molybdopterin-guanine dinucleotide synthase</fullName>
        <shortName evidence="8">MGD synthase</shortName>
    </alternativeName>
</protein>
<evidence type="ECO:0000256" key="5">
    <source>
        <dbReference type="ARBA" id="ARBA00022842"/>
    </source>
</evidence>
<keyword evidence="6 8" id="KW-0342">GTP-binding</keyword>
<reference evidence="10 11" key="1">
    <citation type="submission" date="2014-04" db="EMBL/GenBank/DDBJ databases">
        <title>Draft genome sequence of Photobacterium halotolerans S2753: a solonamide, ngercheumicin and holomycin producer.</title>
        <authorList>
            <person name="Machado H.R."/>
            <person name="Gram L."/>
        </authorList>
    </citation>
    <scope>NUCLEOTIDE SEQUENCE [LARGE SCALE GENOMIC DNA]</scope>
    <source>
        <strain evidence="10 11">S2753</strain>
    </source>
</reference>
<feature type="binding site" evidence="8">
    <location>
        <position position="102"/>
    </location>
    <ligand>
        <name>GTP</name>
        <dbReference type="ChEBI" id="CHEBI:37565"/>
    </ligand>
</feature>
<dbReference type="SUPFAM" id="SSF53448">
    <property type="entry name" value="Nucleotide-diphospho-sugar transferases"/>
    <property type="match status" value="1"/>
</dbReference>
<evidence type="ECO:0000256" key="8">
    <source>
        <dbReference type="HAMAP-Rule" id="MF_00316"/>
    </source>
</evidence>
<organism evidence="10 11">
    <name type="scientific">Photobacterium galatheae</name>
    <dbReference type="NCBI Taxonomy" id="1654360"/>
    <lineage>
        <taxon>Bacteria</taxon>
        <taxon>Pseudomonadati</taxon>
        <taxon>Pseudomonadota</taxon>
        <taxon>Gammaproteobacteria</taxon>
        <taxon>Vibrionales</taxon>
        <taxon>Vibrionaceae</taxon>
        <taxon>Photobacterium</taxon>
    </lineage>
</organism>
<dbReference type="NCBIfam" id="TIGR02665">
    <property type="entry name" value="molyb_mobA"/>
    <property type="match status" value="1"/>
</dbReference>
<keyword evidence="3 8" id="KW-0479">Metal-binding</keyword>
<dbReference type="GO" id="GO:0005737">
    <property type="term" value="C:cytoplasm"/>
    <property type="evidence" value="ECO:0007669"/>
    <property type="project" value="UniProtKB-SubCell"/>
</dbReference>
<evidence type="ECO:0000256" key="2">
    <source>
        <dbReference type="ARBA" id="ARBA00022679"/>
    </source>
</evidence>
<dbReference type="CDD" id="cd02503">
    <property type="entry name" value="MobA"/>
    <property type="match status" value="1"/>
</dbReference>
<feature type="binding site" evidence="8">
    <location>
        <begin position="13"/>
        <end position="15"/>
    </location>
    <ligand>
        <name>GTP</name>
        <dbReference type="ChEBI" id="CHEBI:37565"/>
    </ligand>
</feature>
<dbReference type="Gene3D" id="3.90.550.10">
    <property type="entry name" value="Spore Coat Polysaccharide Biosynthesis Protein SpsA, Chain A"/>
    <property type="match status" value="1"/>
</dbReference>
<evidence type="ECO:0000256" key="6">
    <source>
        <dbReference type="ARBA" id="ARBA00023134"/>
    </source>
</evidence>
<comment type="cofactor">
    <cofactor evidence="8">
        <name>Mg(2+)</name>
        <dbReference type="ChEBI" id="CHEBI:18420"/>
    </cofactor>
</comment>
<dbReference type="PANTHER" id="PTHR19136:SF81">
    <property type="entry name" value="MOLYBDENUM COFACTOR GUANYLYLTRANSFERASE"/>
    <property type="match status" value="1"/>
</dbReference>
<comment type="catalytic activity">
    <reaction evidence="8">
        <text>Mo-molybdopterin + GTP + H(+) = Mo-molybdopterin guanine dinucleotide + diphosphate</text>
        <dbReference type="Rhea" id="RHEA:34243"/>
        <dbReference type="ChEBI" id="CHEBI:15378"/>
        <dbReference type="ChEBI" id="CHEBI:33019"/>
        <dbReference type="ChEBI" id="CHEBI:37565"/>
        <dbReference type="ChEBI" id="CHEBI:71302"/>
        <dbReference type="ChEBI" id="CHEBI:71310"/>
        <dbReference type="EC" id="2.7.7.77"/>
    </reaction>
</comment>
<dbReference type="AlphaFoldDB" id="A0A066RT46"/>
<sequence length="196" mass="21737">MNQNPISFSVLLLAGGQGSRMGGKDKGLVPFRGRPLIASLYDVVRPLTDDLLISCNRNTQTYAAYCDRTLSDDVEGFPGPLAGILKGLAEARYDWLLLFPCDAPLLNQTLIDQMLTAASTQTPRPAMVRQGQQWQPMFSLIPKALLPELQAAWQSGERSLMTILKQHDVIAIDCDENDPRLQNVNTPQQLLNLHHD</sequence>
<dbReference type="GO" id="GO:0061603">
    <property type="term" value="F:molybdenum cofactor guanylyltransferase activity"/>
    <property type="evidence" value="ECO:0007669"/>
    <property type="project" value="UniProtKB-EC"/>
</dbReference>
<evidence type="ECO:0000313" key="11">
    <source>
        <dbReference type="Proteomes" id="UP000027192"/>
    </source>
</evidence>
<feature type="binding site" evidence="8">
    <location>
        <position position="26"/>
    </location>
    <ligand>
        <name>GTP</name>
        <dbReference type="ChEBI" id="CHEBI:37565"/>
    </ligand>
</feature>
<comment type="domain">
    <text evidence="8">The N-terminal domain determines nucleotide recognition and specific binding, while the C-terminal domain determines the specific binding to the target protein.</text>
</comment>
<evidence type="ECO:0000256" key="7">
    <source>
        <dbReference type="ARBA" id="ARBA00023150"/>
    </source>
</evidence>
<dbReference type="RefSeq" id="WP_051642152.1">
    <property type="nucleotide sequence ID" value="NZ_JAGSGC010000002.1"/>
</dbReference>
<comment type="subunit">
    <text evidence="8">Monomer.</text>
</comment>
<comment type="caution">
    <text evidence="10">The sequence shown here is derived from an EMBL/GenBank/DDBJ whole genome shotgun (WGS) entry which is preliminary data.</text>
</comment>
<keyword evidence="11" id="KW-1185">Reference proteome</keyword>
<feature type="binding site" evidence="8">
    <location>
        <position position="72"/>
    </location>
    <ligand>
        <name>GTP</name>
        <dbReference type="ChEBI" id="CHEBI:37565"/>
    </ligand>
</feature>
<evidence type="ECO:0000256" key="4">
    <source>
        <dbReference type="ARBA" id="ARBA00022741"/>
    </source>
</evidence>
<proteinExistence type="inferred from homology"/>
<name>A0A066RT46_9GAMM</name>
<dbReference type="OrthoDB" id="9788394at2"/>
<dbReference type="HAMAP" id="MF_00316">
    <property type="entry name" value="MobA"/>
    <property type="match status" value="1"/>
</dbReference>
<dbReference type="InterPro" id="IPR029044">
    <property type="entry name" value="Nucleotide-diphossugar_trans"/>
</dbReference>
<evidence type="ECO:0000256" key="1">
    <source>
        <dbReference type="ARBA" id="ARBA00022490"/>
    </source>
</evidence>
<dbReference type="GO" id="GO:0046872">
    <property type="term" value="F:metal ion binding"/>
    <property type="evidence" value="ECO:0007669"/>
    <property type="project" value="UniProtKB-KW"/>
</dbReference>
<keyword evidence="1 8" id="KW-0963">Cytoplasm</keyword>
<evidence type="ECO:0000256" key="3">
    <source>
        <dbReference type="ARBA" id="ARBA00022723"/>
    </source>
</evidence>
<dbReference type="InterPro" id="IPR013482">
    <property type="entry name" value="Molybde_CF_guanTrfase"/>
</dbReference>
<keyword evidence="5 8" id="KW-0460">Magnesium</keyword>
<evidence type="ECO:0000313" key="10">
    <source>
        <dbReference type="EMBL" id="KDM90558.1"/>
    </source>
</evidence>
<dbReference type="GO" id="GO:0005525">
    <property type="term" value="F:GTP binding"/>
    <property type="evidence" value="ECO:0007669"/>
    <property type="project" value="UniProtKB-UniRule"/>
</dbReference>
<comment type="similarity">
    <text evidence="8">Belongs to the MobA family.</text>
</comment>
<dbReference type="InterPro" id="IPR025877">
    <property type="entry name" value="MobA-like_NTP_Trfase"/>
</dbReference>
<keyword evidence="4 8" id="KW-0547">Nucleotide-binding</keyword>
<dbReference type="EC" id="2.7.7.77" evidence="8"/>
<dbReference type="STRING" id="1654360.EA58_16700"/>
<keyword evidence="2 8" id="KW-0808">Transferase</keyword>
<keyword evidence="7 8" id="KW-0501">Molybdenum cofactor biosynthesis</keyword>
<dbReference type="EMBL" id="JMIB01000031">
    <property type="protein sequence ID" value="KDM90558.1"/>
    <property type="molecule type" value="Genomic_DNA"/>
</dbReference>
<dbReference type="PANTHER" id="PTHR19136">
    <property type="entry name" value="MOLYBDENUM COFACTOR GUANYLYLTRANSFERASE"/>
    <property type="match status" value="1"/>
</dbReference>
<comment type="function">
    <text evidence="8">Transfers a GMP moiety from GTP to Mo-molybdopterin (Mo-MPT) cofactor (Moco or molybdenum cofactor) to form Mo-molybdopterin guanine dinucleotide (Mo-MGD) cofactor.</text>
</comment>
<comment type="caution">
    <text evidence="8">Lacks conserved residue(s) required for the propagation of feature annotation.</text>
</comment>
<gene>
    <name evidence="8" type="primary">mobA</name>
    <name evidence="10" type="ORF">EA58_16700</name>
</gene>
<dbReference type="Proteomes" id="UP000027192">
    <property type="component" value="Unassembled WGS sequence"/>
</dbReference>
<evidence type="ECO:0000259" key="9">
    <source>
        <dbReference type="Pfam" id="PF12804"/>
    </source>
</evidence>
<accession>A0A066RT46</accession>
<feature type="binding site" evidence="8">
    <location>
        <position position="102"/>
    </location>
    <ligand>
        <name>Mg(2+)</name>
        <dbReference type="ChEBI" id="CHEBI:18420"/>
    </ligand>
</feature>
<feature type="domain" description="MobA-like NTP transferase" evidence="9">
    <location>
        <begin position="11"/>
        <end position="167"/>
    </location>
</feature>